<organism evidence="3 4">
    <name type="scientific">Blastococcus brunescens</name>
    <dbReference type="NCBI Taxonomy" id="1564165"/>
    <lineage>
        <taxon>Bacteria</taxon>
        <taxon>Bacillati</taxon>
        <taxon>Actinomycetota</taxon>
        <taxon>Actinomycetes</taxon>
        <taxon>Geodermatophilales</taxon>
        <taxon>Geodermatophilaceae</taxon>
        <taxon>Blastococcus</taxon>
    </lineage>
</organism>
<gene>
    <name evidence="3" type="ORF">U6N30_05820</name>
</gene>
<dbReference type="EMBL" id="CP141261">
    <property type="protein sequence ID" value="WRL65188.1"/>
    <property type="molecule type" value="Genomic_DNA"/>
</dbReference>
<keyword evidence="4" id="KW-1185">Reference proteome</keyword>
<evidence type="ECO:0000259" key="2">
    <source>
        <dbReference type="Pfam" id="PF00753"/>
    </source>
</evidence>
<dbReference type="InterPro" id="IPR036866">
    <property type="entry name" value="RibonucZ/Hydroxyglut_hydro"/>
</dbReference>
<dbReference type="RefSeq" id="WP_324276512.1">
    <property type="nucleotide sequence ID" value="NZ_CP141261.1"/>
</dbReference>
<feature type="region of interest" description="Disordered" evidence="1">
    <location>
        <begin position="192"/>
        <end position="253"/>
    </location>
</feature>
<dbReference type="CDD" id="cd07716">
    <property type="entry name" value="RNaseZ_short-form-like_MBL-fold"/>
    <property type="match status" value="1"/>
</dbReference>
<reference evidence="3 4" key="1">
    <citation type="submission" date="2023-12" db="EMBL/GenBank/DDBJ databases">
        <title>Blastococcus brunescens sp. nov., an actonobacterium isolated from sandstone collected in sahara desert.</title>
        <authorList>
            <person name="Gtari M."/>
            <person name="Ghodhbane F."/>
        </authorList>
    </citation>
    <scope>NUCLEOTIDE SEQUENCE [LARGE SCALE GENOMIC DNA]</scope>
    <source>
        <strain evidence="3 4">BMG 8361</strain>
    </source>
</reference>
<name>A0ABZ1B312_9ACTN</name>
<proteinExistence type="predicted"/>
<protein>
    <submittedName>
        <fullName evidence="3">MBL fold metallo-hydrolase</fullName>
    </submittedName>
</protein>
<dbReference type="Gene3D" id="3.60.15.10">
    <property type="entry name" value="Ribonuclease Z/Hydroxyacylglutathione hydrolase-like"/>
    <property type="match status" value="1"/>
</dbReference>
<evidence type="ECO:0000313" key="4">
    <source>
        <dbReference type="Proteomes" id="UP001324287"/>
    </source>
</evidence>
<feature type="region of interest" description="Disordered" evidence="1">
    <location>
        <begin position="274"/>
        <end position="296"/>
    </location>
</feature>
<dbReference type="PANTHER" id="PTHR46018">
    <property type="entry name" value="ZINC PHOSPHODIESTERASE ELAC PROTEIN 1"/>
    <property type="match status" value="1"/>
</dbReference>
<accession>A0ABZ1B312</accession>
<dbReference type="SUPFAM" id="SSF56281">
    <property type="entry name" value="Metallo-hydrolase/oxidoreductase"/>
    <property type="match status" value="1"/>
</dbReference>
<dbReference type="Pfam" id="PF00753">
    <property type="entry name" value="Lactamase_B"/>
    <property type="match status" value="1"/>
</dbReference>
<dbReference type="PANTHER" id="PTHR46018:SF4">
    <property type="entry name" value="METALLO-HYDROLASE YHFI-RELATED"/>
    <property type="match status" value="1"/>
</dbReference>
<feature type="domain" description="Metallo-beta-lactamase" evidence="2">
    <location>
        <begin position="18"/>
        <end position="140"/>
    </location>
</feature>
<feature type="compositionally biased region" description="Low complexity" evidence="1">
    <location>
        <begin position="207"/>
        <end position="235"/>
    </location>
</feature>
<evidence type="ECO:0000313" key="3">
    <source>
        <dbReference type="EMBL" id="WRL65188.1"/>
    </source>
</evidence>
<dbReference type="Proteomes" id="UP001324287">
    <property type="component" value="Chromosome"/>
</dbReference>
<evidence type="ECO:0000256" key="1">
    <source>
        <dbReference type="SAM" id="MobiDB-lite"/>
    </source>
</evidence>
<dbReference type="InterPro" id="IPR001279">
    <property type="entry name" value="Metallo-B-lactamas"/>
</dbReference>
<sequence>MKLTVVGCSGSAPGPKSAASCYLVEHDGFRLVLDLGNGAFGALQAVADPASVDAVFLSHLHADHCLDVAPFVVWHRYSGRATKEQVPLYAPVAAERRLALAYDSDGDGITDVFDFVPVGPGSFVLGPFDVTLARTAHPIECYAIRLTAGGGHWSTPVTRARASRSSSSRAGPTCCWPRRLIRRAATCRQGCTSPVGRPASTPPPPASAGCCSPTSPPGWTRSGSSSPPARCSPRPNWCARAPPTRSSRTSCPARREGPRRAAVICACLARRCRAPWPRGGRGARRRPADQPGRTAG</sequence>